<dbReference type="RefSeq" id="WP_160765354.1">
    <property type="nucleotide sequence ID" value="NZ_WUPT01000003.1"/>
</dbReference>
<evidence type="ECO:0000259" key="4">
    <source>
        <dbReference type="PROSITE" id="PS51352"/>
    </source>
</evidence>
<evidence type="ECO:0000256" key="3">
    <source>
        <dbReference type="SAM" id="SignalP"/>
    </source>
</evidence>
<dbReference type="InterPro" id="IPR013766">
    <property type="entry name" value="Thioredoxin_domain"/>
</dbReference>
<dbReference type="PROSITE" id="PS51352">
    <property type="entry name" value="THIOREDOXIN_2"/>
    <property type="match status" value="1"/>
</dbReference>
<comment type="similarity">
    <text evidence="2">Belongs to the thioredoxin family. DsbA subfamily.</text>
</comment>
<keyword evidence="6" id="KW-1185">Reference proteome</keyword>
<dbReference type="EMBL" id="WUPT01000003">
    <property type="protein sequence ID" value="MXQ09428.1"/>
    <property type="molecule type" value="Genomic_DNA"/>
</dbReference>
<dbReference type="AlphaFoldDB" id="A0A7C9IHZ5"/>
<feature type="chain" id="PRO_5028910076" evidence="3">
    <location>
        <begin position="29"/>
        <end position="212"/>
    </location>
</feature>
<dbReference type="Proteomes" id="UP000480350">
    <property type="component" value="Unassembled WGS sequence"/>
</dbReference>
<dbReference type="InterPro" id="IPR036249">
    <property type="entry name" value="Thioredoxin-like_sf"/>
</dbReference>
<comment type="caution">
    <text evidence="5">The sequence shown here is derived from an EMBL/GenBank/DDBJ whole genome shotgun (WGS) entry which is preliminary data.</text>
</comment>
<protein>
    <submittedName>
        <fullName evidence="5">Thioredoxin domain-containing protein</fullName>
    </submittedName>
</protein>
<dbReference type="InterPro" id="IPR012336">
    <property type="entry name" value="Thioredoxin-like_fold"/>
</dbReference>
<evidence type="ECO:0000256" key="2">
    <source>
        <dbReference type="ARBA" id="ARBA00005791"/>
    </source>
</evidence>
<dbReference type="Gene3D" id="3.40.30.10">
    <property type="entry name" value="Glutaredoxin"/>
    <property type="match status" value="1"/>
</dbReference>
<evidence type="ECO:0000313" key="6">
    <source>
        <dbReference type="Proteomes" id="UP000480350"/>
    </source>
</evidence>
<dbReference type="PANTHER" id="PTHR13887:SF56">
    <property type="entry name" value="THIOREDOXIN-LIKE REDUCTASE RV2466C"/>
    <property type="match status" value="1"/>
</dbReference>
<name>A0A7C9IHZ5_9RHOB</name>
<evidence type="ECO:0000313" key="5">
    <source>
        <dbReference type="EMBL" id="MXQ09428.1"/>
    </source>
</evidence>
<accession>A0A7C9IHZ5</accession>
<sequence length="212" mass="23356">MTRPMTALAAFVLTVFAALALVASPAQAQDADVDTSGIVEMTMGDPDAPVTVIEYASYTCPHCARFHADTFKQLKADYIDTGKVHFIYREVYFDRFGLWASIVARCGEGAENRFFGITDMLYAQQGDWARQDDPAQIVERLRRIGKTAGLTDGQLDQCLTDADNAQALYARWLELGEEDGIDSTPSFVIDGRKYANMPYAEMSELIDNAVGG</sequence>
<dbReference type="Pfam" id="PF13462">
    <property type="entry name" value="Thioredoxin_4"/>
    <property type="match status" value="1"/>
</dbReference>
<reference evidence="5 6" key="1">
    <citation type="submission" date="2019-12" db="EMBL/GenBank/DDBJ databases">
        <authorList>
            <person name="Lee S.D."/>
        </authorList>
    </citation>
    <scope>NUCLEOTIDE SEQUENCE [LARGE SCALE GENOMIC DNA]</scope>
    <source>
        <strain evidence="5 6">GH1-50</strain>
    </source>
</reference>
<feature type="domain" description="Thioredoxin" evidence="4">
    <location>
        <begin position="20"/>
        <end position="211"/>
    </location>
</feature>
<reference evidence="5 6" key="2">
    <citation type="submission" date="2020-03" db="EMBL/GenBank/DDBJ databases">
        <title>Kangsaoukella pontilimi gen. nov., sp. nov., a new member of the family Rhodobacteraceae isolated from a tidal mudflat.</title>
        <authorList>
            <person name="Kim I.S."/>
        </authorList>
    </citation>
    <scope>NUCLEOTIDE SEQUENCE [LARGE SCALE GENOMIC DNA]</scope>
    <source>
        <strain evidence="5 6">GH1-50</strain>
    </source>
</reference>
<proteinExistence type="inferred from homology"/>
<dbReference type="SUPFAM" id="SSF52833">
    <property type="entry name" value="Thioredoxin-like"/>
    <property type="match status" value="1"/>
</dbReference>
<gene>
    <name evidence="5" type="ORF">GQ651_16395</name>
</gene>
<feature type="signal peptide" evidence="3">
    <location>
        <begin position="1"/>
        <end position="28"/>
    </location>
</feature>
<evidence type="ECO:0000256" key="1">
    <source>
        <dbReference type="ARBA" id="ARBA00003565"/>
    </source>
</evidence>
<keyword evidence="3" id="KW-0732">Signal</keyword>
<comment type="function">
    <text evidence="1">May be required for disulfide bond formation in some proteins.</text>
</comment>
<dbReference type="PANTHER" id="PTHR13887">
    <property type="entry name" value="GLUTATHIONE S-TRANSFERASE KAPPA"/>
    <property type="match status" value="1"/>
</dbReference>
<organism evidence="5 6">
    <name type="scientific">Kangsaoukella pontilimi</name>
    <dbReference type="NCBI Taxonomy" id="2691042"/>
    <lineage>
        <taxon>Bacteria</taxon>
        <taxon>Pseudomonadati</taxon>
        <taxon>Pseudomonadota</taxon>
        <taxon>Alphaproteobacteria</taxon>
        <taxon>Rhodobacterales</taxon>
        <taxon>Paracoccaceae</taxon>
        <taxon>Kangsaoukella</taxon>
    </lineage>
</organism>